<dbReference type="GO" id="GO:0004798">
    <property type="term" value="F:dTMP kinase activity"/>
    <property type="evidence" value="ECO:0007669"/>
    <property type="project" value="UniProtKB-UniRule"/>
</dbReference>
<evidence type="ECO:0000256" key="4">
    <source>
        <dbReference type="ARBA" id="ARBA00022679"/>
    </source>
</evidence>
<dbReference type="AlphaFoldDB" id="A0AAU7B234"/>
<dbReference type="SUPFAM" id="SSF52540">
    <property type="entry name" value="P-loop containing nucleoside triphosphate hydrolases"/>
    <property type="match status" value="1"/>
</dbReference>
<sequence length="216" mass="22321">MWQAAAVTRGRLITIEGLDGAGKSTLATGLLAALRDAGVDAELLREPGGVVLSERIRTLVKDPSLTVCAPAEALLYAAARAQLVSERLVPLLEAGRWVLLDRFVDSSLAYQGAGRGMGIPAVAAINALATGGLEADRTLLLRLDPAVGRARQAERGEAPDRLEQEAGGFFDLIAAAYDELAAAAPARFRVLDATGTPEAVLAAAVTAVTDLLPAAS</sequence>
<dbReference type="GO" id="GO:0006233">
    <property type="term" value="P:dTDP biosynthetic process"/>
    <property type="evidence" value="ECO:0007669"/>
    <property type="project" value="InterPro"/>
</dbReference>
<comment type="catalytic activity">
    <reaction evidence="9 11">
        <text>dTMP + ATP = dTDP + ADP</text>
        <dbReference type="Rhea" id="RHEA:13517"/>
        <dbReference type="ChEBI" id="CHEBI:30616"/>
        <dbReference type="ChEBI" id="CHEBI:58369"/>
        <dbReference type="ChEBI" id="CHEBI:63528"/>
        <dbReference type="ChEBI" id="CHEBI:456216"/>
        <dbReference type="EC" id="2.7.4.9"/>
    </reaction>
</comment>
<evidence type="ECO:0000256" key="1">
    <source>
        <dbReference type="ARBA" id="ARBA00009776"/>
    </source>
</evidence>
<dbReference type="FunFam" id="3.40.50.300:FF:000225">
    <property type="entry name" value="Thymidylate kinase"/>
    <property type="match status" value="1"/>
</dbReference>
<dbReference type="PROSITE" id="PS01331">
    <property type="entry name" value="THYMIDYLATE_KINASE"/>
    <property type="match status" value="1"/>
</dbReference>
<dbReference type="CDD" id="cd01672">
    <property type="entry name" value="TMPK"/>
    <property type="match status" value="1"/>
</dbReference>
<dbReference type="InterPro" id="IPR027417">
    <property type="entry name" value="P-loop_NTPase"/>
</dbReference>
<dbReference type="InterPro" id="IPR018094">
    <property type="entry name" value="Thymidylate_kinase"/>
</dbReference>
<evidence type="ECO:0000256" key="2">
    <source>
        <dbReference type="ARBA" id="ARBA00012980"/>
    </source>
</evidence>
<keyword evidence="6 11" id="KW-0547">Nucleotide-binding</keyword>
<evidence type="ECO:0000256" key="5">
    <source>
        <dbReference type="ARBA" id="ARBA00022727"/>
    </source>
</evidence>
<comment type="similarity">
    <text evidence="1 11">Belongs to the thymidylate kinase family.</text>
</comment>
<keyword evidence="8 11" id="KW-0067">ATP-binding</keyword>
<dbReference type="GO" id="GO:0005829">
    <property type="term" value="C:cytosol"/>
    <property type="evidence" value="ECO:0007669"/>
    <property type="project" value="TreeGrafter"/>
</dbReference>
<evidence type="ECO:0000256" key="3">
    <source>
        <dbReference type="ARBA" id="ARBA00017144"/>
    </source>
</evidence>
<dbReference type="Gene3D" id="3.40.50.300">
    <property type="entry name" value="P-loop containing nucleotide triphosphate hydrolases"/>
    <property type="match status" value="1"/>
</dbReference>
<dbReference type="NCBIfam" id="TIGR00041">
    <property type="entry name" value="DTMP_kinase"/>
    <property type="match status" value="1"/>
</dbReference>
<proteinExistence type="inferred from homology"/>
<accession>A0AAU7B234</accession>
<keyword evidence="4 11" id="KW-0808">Transferase</keyword>
<dbReference type="InterPro" id="IPR018095">
    <property type="entry name" value="Thymidylate_kin_CS"/>
</dbReference>
<evidence type="ECO:0000256" key="9">
    <source>
        <dbReference type="ARBA" id="ARBA00048743"/>
    </source>
</evidence>
<feature type="domain" description="Thymidylate kinase-like" evidence="12">
    <location>
        <begin position="15"/>
        <end position="201"/>
    </location>
</feature>
<evidence type="ECO:0000256" key="10">
    <source>
        <dbReference type="ARBA" id="ARBA00057735"/>
    </source>
</evidence>
<dbReference type="Pfam" id="PF02223">
    <property type="entry name" value="Thymidylate_kin"/>
    <property type="match status" value="1"/>
</dbReference>
<comment type="function">
    <text evidence="10 11">Phosphorylation of dTMP to form dTDP in both de novo and salvage pathways of dTTP synthesis.</text>
</comment>
<gene>
    <name evidence="11 13" type="primary">tmk</name>
    <name evidence="13" type="ORF">DSM112329_04829</name>
</gene>
<dbReference type="GO" id="GO:0005524">
    <property type="term" value="F:ATP binding"/>
    <property type="evidence" value="ECO:0007669"/>
    <property type="project" value="UniProtKB-UniRule"/>
</dbReference>
<dbReference type="GO" id="GO:0006235">
    <property type="term" value="P:dTTP biosynthetic process"/>
    <property type="evidence" value="ECO:0007669"/>
    <property type="project" value="UniProtKB-UniRule"/>
</dbReference>
<dbReference type="GO" id="GO:0006227">
    <property type="term" value="P:dUDP biosynthetic process"/>
    <property type="evidence" value="ECO:0007669"/>
    <property type="project" value="TreeGrafter"/>
</dbReference>
<evidence type="ECO:0000256" key="7">
    <source>
        <dbReference type="ARBA" id="ARBA00022777"/>
    </source>
</evidence>
<evidence type="ECO:0000256" key="6">
    <source>
        <dbReference type="ARBA" id="ARBA00022741"/>
    </source>
</evidence>
<evidence type="ECO:0000259" key="12">
    <source>
        <dbReference type="Pfam" id="PF02223"/>
    </source>
</evidence>
<name>A0AAU7B234_9ACTN</name>
<dbReference type="EC" id="2.7.4.9" evidence="2 11"/>
<dbReference type="PANTHER" id="PTHR10344">
    <property type="entry name" value="THYMIDYLATE KINASE"/>
    <property type="match status" value="1"/>
</dbReference>
<evidence type="ECO:0000256" key="11">
    <source>
        <dbReference type="HAMAP-Rule" id="MF_00165"/>
    </source>
</evidence>
<protein>
    <recommendedName>
        <fullName evidence="3 11">Thymidylate kinase</fullName>
        <ecNumber evidence="2 11">2.7.4.9</ecNumber>
    </recommendedName>
    <alternativeName>
        <fullName evidence="11">dTMP kinase</fullName>
    </alternativeName>
</protein>
<organism evidence="13">
    <name type="scientific">Paraconexibacter sp. AEG42_29</name>
    <dbReference type="NCBI Taxonomy" id="2997339"/>
    <lineage>
        <taxon>Bacteria</taxon>
        <taxon>Bacillati</taxon>
        <taxon>Actinomycetota</taxon>
        <taxon>Thermoleophilia</taxon>
        <taxon>Solirubrobacterales</taxon>
        <taxon>Paraconexibacteraceae</taxon>
        <taxon>Paraconexibacter</taxon>
    </lineage>
</organism>
<evidence type="ECO:0000256" key="8">
    <source>
        <dbReference type="ARBA" id="ARBA00022840"/>
    </source>
</evidence>
<dbReference type="InterPro" id="IPR039430">
    <property type="entry name" value="Thymidylate_kin-like_dom"/>
</dbReference>
<feature type="binding site" evidence="11">
    <location>
        <begin position="17"/>
        <end position="24"/>
    </location>
    <ligand>
        <name>ATP</name>
        <dbReference type="ChEBI" id="CHEBI:30616"/>
    </ligand>
</feature>
<dbReference type="HAMAP" id="MF_00165">
    <property type="entry name" value="Thymidylate_kinase"/>
    <property type="match status" value="1"/>
</dbReference>
<reference evidence="13" key="1">
    <citation type="submission" date="2022-12" db="EMBL/GenBank/DDBJ databases">
        <title>Paraconexibacter alkalitolerans sp. nov. and Baekduia alba sp. nov., isolated from soil and emended description of the genera Paraconexibacter (Chun et al., 2020) and Baekduia (An et al., 2020).</title>
        <authorList>
            <person name="Vieira S."/>
            <person name="Huber K.J."/>
            <person name="Geppert A."/>
            <person name="Wolf J."/>
            <person name="Neumann-Schaal M."/>
            <person name="Muesken M."/>
            <person name="Overmann J."/>
        </authorList>
    </citation>
    <scope>NUCLEOTIDE SEQUENCE</scope>
    <source>
        <strain evidence="13">AEG42_29</strain>
    </source>
</reference>
<dbReference type="KEGG" id="parq:DSM112329_04829"/>
<dbReference type="PANTHER" id="PTHR10344:SF4">
    <property type="entry name" value="UMP-CMP KINASE 2, MITOCHONDRIAL"/>
    <property type="match status" value="1"/>
</dbReference>
<dbReference type="EMBL" id="CP114014">
    <property type="protein sequence ID" value="XAY07935.1"/>
    <property type="molecule type" value="Genomic_DNA"/>
</dbReference>
<keyword evidence="5 11" id="KW-0545">Nucleotide biosynthesis</keyword>
<keyword evidence="7 11" id="KW-0418">Kinase</keyword>
<evidence type="ECO:0000313" key="13">
    <source>
        <dbReference type="EMBL" id="XAY07935.1"/>
    </source>
</evidence>